<dbReference type="Gene3D" id="1.25.40.10">
    <property type="entry name" value="Tetratricopeptide repeat domain"/>
    <property type="match status" value="1"/>
</dbReference>
<sequence length="252" mass="27711">MKDHKIIVALAIIIFTLLGCKSNSQLGSKVPPSFTIGLAAIERKDFETASFHFAELAKEGNPSSMNNLGVSLLMVDRKEEAIYWFKKASRYGDQNAKLTLKAMGEDIPPSDLVGQHPTQLQREETERIIINTLLGIAVGVTLYYASQGGAAGSTHSRSSIFNSIHQNKKIIPISAIQKQGCQCVCMDGEVSAICSSTLDVPPICSPRICPVMPLSVEPIQSLRISPIGTSNCVQKQIYDDNLYRYKWQEVCY</sequence>
<dbReference type="AlphaFoldDB" id="A0A5D3YGB5"/>
<dbReference type="Proteomes" id="UP000324176">
    <property type="component" value="Unassembled WGS sequence"/>
</dbReference>
<comment type="caution">
    <text evidence="1">The sequence shown here is derived from an EMBL/GenBank/DDBJ whole genome shotgun (WGS) entry which is preliminary data.</text>
</comment>
<dbReference type="SUPFAM" id="SSF81901">
    <property type="entry name" value="HCP-like"/>
    <property type="match status" value="1"/>
</dbReference>
<organism evidence="1 2">
    <name type="scientific">Nitrosomonas communis</name>
    <dbReference type="NCBI Taxonomy" id="44574"/>
    <lineage>
        <taxon>Bacteria</taxon>
        <taxon>Pseudomonadati</taxon>
        <taxon>Pseudomonadota</taxon>
        <taxon>Betaproteobacteria</taxon>
        <taxon>Nitrosomonadales</taxon>
        <taxon>Nitrosomonadaceae</taxon>
        <taxon>Nitrosomonas</taxon>
    </lineage>
</organism>
<reference evidence="1 2" key="1">
    <citation type="submission" date="2019-07" db="EMBL/GenBank/DDBJ databases">
        <title>Active sludge and wastewater microbial communities from Klosterneuburg, Austria.</title>
        <authorList>
            <person name="Wagner M."/>
        </authorList>
    </citation>
    <scope>NUCLEOTIDE SEQUENCE [LARGE SCALE GENOMIC DNA]</scope>
    <source>
        <strain evidence="1 2">Nm2</strain>
    </source>
</reference>
<dbReference type="EMBL" id="VNHT01000023">
    <property type="protein sequence ID" value="TYP87774.1"/>
    <property type="molecule type" value="Genomic_DNA"/>
</dbReference>
<protein>
    <recommendedName>
        <fullName evidence="3">Sel1 repeat-containing protein</fullName>
    </recommendedName>
</protein>
<evidence type="ECO:0000313" key="2">
    <source>
        <dbReference type="Proteomes" id="UP000324176"/>
    </source>
</evidence>
<name>A0A5D3YGB5_9PROT</name>
<dbReference type="RefSeq" id="WP_052752243.1">
    <property type="nucleotide sequence ID" value="NZ_CP011451.1"/>
</dbReference>
<evidence type="ECO:0000313" key="1">
    <source>
        <dbReference type="EMBL" id="TYP87774.1"/>
    </source>
</evidence>
<dbReference type="PROSITE" id="PS51257">
    <property type="entry name" value="PROKAR_LIPOPROTEIN"/>
    <property type="match status" value="1"/>
</dbReference>
<evidence type="ECO:0008006" key="3">
    <source>
        <dbReference type="Google" id="ProtNLM"/>
    </source>
</evidence>
<gene>
    <name evidence="1" type="ORF">BCL69_10236</name>
</gene>
<proteinExistence type="predicted"/>
<dbReference type="OrthoDB" id="4532668at2"/>
<accession>A0A5D3YGB5</accession>
<dbReference type="InterPro" id="IPR011990">
    <property type="entry name" value="TPR-like_helical_dom_sf"/>
</dbReference>